<dbReference type="EMBL" id="CM009291">
    <property type="protein sequence ID" value="PNT51601.1"/>
    <property type="molecule type" value="Genomic_DNA"/>
</dbReference>
<organism evidence="1 2">
    <name type="scientific">Populus trichocarpa</name>
    <name type="common">Western balsam poplar</name>
    <name type="synonym">Populus balsamifera subsp. trichocarpa</name>
    <dbReference type="NCBI Taxonomy" id="3694"/>
    <lineage>
        <taxon>Eukaryota</taxon>
        <taxon>Viridiplantae</taxon>
        <taxon>Streptophyta</taxon>
        <taxon>Embryophyta</taxon>
        <taxon>Tracheophyta</taxon>
        <taxon>Spermatophyta</taxon>
        <taxon>Magnoliopsida</taxon>
        <taxon>eudicotyledons</taxon>
        <taxon>Gunneridae</taxon>
        <taxon>Pentapetalae</taxon>
        <taxon>rosids</taxon>
        <taxon>fabids</taxon>
        <taxon>Malpighiales</taxon>
        <taxon>Salicaceae</taxon>
        <taxon>Saliceae</taxon>
        <taxon>Populus</taxon>
    </lineage>
</organism>
<dbReference type="Proteomes" id="UP000006729">
    <property type="component" value="Chromosome 2"/>
</dbReference>
<dbReference type="AlphaFoldDB" id="A0A2K2BP94"/>
<evidence type="ECO:0000313" key="2">
    <source>
        <dbReference type="Proteomes" id="UP000006729"/>
    </source>
</evidence>
<protein>
    <submittedName>
        <fullName evidence="1">Uncharacterized protein</fullName>
    </submittedName>
</protein>
<dbReference type="InParanoid" id="A0A2K2BP94"/>
<accession>A0A2K2BP94</accession>
<gene>
    <name evidence="1" type="ORF">POPTR_002G251500</name>
</gene>
<reference evidence="1 2" key="1">
    <citation type="journal article" date="2006" name="Science">
        <title>The genome of black cottonwood, Populus trichocarpa (Torr. &amp; Gray).</title>
        <authorList>
            <person name="Tuskan G.A."/>
            <person name="Difazio S."/>
            <person name="Jansson S."/>
            <person name="Bohlmann J."/>
            <person name="Grigoriev I."/>
            <person name="Hellsten U."/>
            <person name="Putnam N."/>
            <person name="Ralph S."/>
            <person name="Rombauts S."/>
            <person name="Salamov A."/>
            <person name="Schein J."/>
            <person name="Sterck L."/>
            <person name="Aerts A."/>
            <person name="Bhalerao R.R."/>
            <person name="Bhalerao R.P."/>
            <person name="Blaudez D."/>
            <person name="Boerjan W."/>
            <person name="Brun A."/>
            <person name="Brunner A."/>
            <person name="Busov V."/>
            <person name="Campbell M."/>
            <person name="Carlson J."/>
            <person name="Chalot M."/>
            <person name="Chapman J."/>
            <person name="Chen G.L."/>
            <person name="Cooper D."/>
            <person name="Coutinho P.M."/>
            <person name="Couturier J."/>
            <person name="Covert S."/>
            <person name="Cronk Q."/>
            <person name="Cunningham R."/>
            <person name="Davis J."/>
            <person name="Degroeve S."/>
            <person name="Dejardin A."/>
            <person name="Depamphilis C."/>
            <person name="Detter J."/>
            <person name="Dirks B."/>
            <person name="Dubchak I."/>
            <person name="Duplessis S."/>
            <person name="Ehlting J."/>
            <person name="Ellis B."/>
            <person name="Gendler K."/>
            <person name="Goodstein D."/>
            <person name="Gribskov M."/>
            <person name="Grimwood J."/>
            <person name="Groover A."/>
            <person name="Gunter L."/>
            <person name="Hamberger B."/>
            <person name="Heinze B."/>
            <person name="Helariutta Y."/>
            <person name="Henrissat B."/>
            <person name="Holligan D."/>
            <person name="Holt R."/>
            <person name="Huang W."/>
            <person name="Islam-Faridi N."/>
            <person name="Jones S."/>
            <person name="Jones-Rhoades M."/>
            <person name="Jorgensen R."/>
            <person name="Joshi C."/>
            <person name="Kangasjarvi J."/>
            <person name="Karlsson J."/>
            <person name="Kelleher C."/>
            <person name="Kirkpatrick R."/>
            <person name="Kirst M."/>
            <person name="Kohler A."/>
            <person name="Kalluri U."/>
            <person name="Larimer F."/>
            <person name="Leebens-Mack J."/>
            <person name="Leple J.C."/>
            <person name="Locascio P."/>
            <person name="Lou Y."/>
            <person name="Lucas S."/>
            <person name="Martin F."/>
            <person name="Montanini B."/>
            <person name="Napoli C."/>
            <person name="Nelson D.R."/>
            <person name="Nelson C."/>
            <person name="Nieminen K."/>
            <person name="Nilsson O."/>
            <person name="Pereda V."/>
            <person name="Peter G."/>
            <person name="Philippe R."/>
            <person name="Pilate G."/>
            <person name="Poliakov A."/>
            <person name="Razumovskaya J."/>
            <person name="Richardson P."/>
            <person name="Rinaldi C."/>
            <person name="Ritland K."/>
            <person name="Rouze P."/>
            <person name="Ryaboy D."/>
            <person name="Schmutz J."/>
            <person name="Schrader J."/>
            <person name="Segerman B."/>
            <person name="Shin H."/>
            <person name="Siddiqui A."/>
            <person name="Sterky F."/>
            <person name="Terry A."/>
            <person name="Tsai C.J."/>
            <person name="Uberbacher E."/>
            <person name="Unneberg P."/>
            <person name="Vahala J."/>
            <person name="Wall K."/>
            <person name="Wessler S."/>
            <person name="Yang G."/>
            <person name="Yin T."/>
            <person name="Douglas C."/>
            <person name="Marra M."/>
            <person name="Sandberg G."/>
            <person name="Van de Peer Y."/>
            <person name="Rokhsar D."/>
        </authorList>
    </citation>
    <scope>NUCLEOTIDE SEQUENCE [LARGE SCALE GENOMIC DNA]</scope>
    <source>
        <strain evidence="2">cv. Nisqually</strain>
    </source>
</reference>
<proteinExistence type="predicted"/>
<name>A0A2K2BP94_POPTR</name>
<sequence>MEMLLLENSGWLLLELIAEVTNSEHQTKVSQLQLHRFTIRCISWNTCISHLSNRRAAWGNDFSTEGTVIMIIN</sequence>
<keyword evidence="2" id="KW-1185">Reference proteome</keyword>
<evidence type="ECO:0000313" key="1">
    <source>
        <dbReference type="EMBL" id="PNT51601.1"/>
    </source>
</evidence>